<dbReference type="EMBL" id="BPQB01000063">
    <property type="protein sequence ID" value="GJE96762.1"/>
    <property type="molecule type" value="Genomic_DNA"/>
</dbReference>
<dbReference type="Proteomes" id="UP000703269">
    <property type="component" value="Unassembled WGS sequence"/>
</dbReference>
<evidence type="ECO:0000256" key="1">
    <source>
        <dbReference type="SAM" id="MobiDB-lite"/>
    </source>
</evidence>
<name>A0A9P3LK09_9APHY</name>
<gene>
    <name evidence="2" type="ORF">PsYK624_129680</name>
</gene>
<comment type="caution">
    <text evidence="2">The sequence shown here is derived from an EMBL/GenBank/DDBJ whole genome shotgun (WGS) entry which is preliminary data.</text>
</comment>
<reference evidence="2 3" key="1">
    <citation type="submission" date="2021-08" db="EMBL/GenBank/DDBJ databases">
        <title>Draft Genome Sequence of Phanerochaete sordida strain YK-624.</title>
        <authorList>
            <person name="Mori T."/>
            <person name="Dohra H."/>
            <person name="Suzuki T."/>
            <person name="Kawagishi H."/>
            <person name="Hirai H."/>
        </authorList>
    </citation>
    <scope>NUCLEOTIDE SEQUENCE [LARGE SCALE GENOMIC DNA]</scope>
    <source>
        <strain evidence="2 3">YK-624</strain>
    </source>
</reference>
<accession>A0A9P3LK09</accession>
<evidence type="ECO:0000313" key="3">
    <source>
        <dbReference type="Proteomes" id="UP000703269"/>
    </source>
</evidence>
<evidence type="ECO:0000313" key="2">
    <source>
        <dbReference type="EMBL" id="GJE96762.1"/>
    </source>
</evidence>
<sequence>MRCFQNDGSYSSVDLARNRNCSLRPGGARLADGAVVTVPSGYTAPGRLRQAYVSPRQDVASVPEAGASDSNVISPAGNMPNAVN</sequence>
<proteinExistence type="predicted"/>
<keyword evidence="3" id="KW-1185">Reference proteome</keyword>
<organism evidence="2 3">
    <name type="scientific">Phanerochaete sordida</name>
    <dbReference type="NCBI Taxonomy" id="48140"/>
    <lineage>
        <taxon>Eukaryota</taxon>
        <taxon>Fungi</taxon>
        <taxon>Dikarya</taxon>
        <taxon>Basidiomycota</taxon>
        <taxon>Agaricomycotina</taxon>
        <taxon>Agaricomycetes</taxon>
        <taxon>Polyporales</taxon>
        <taxon>Phanerochaetaceae</taxon>
        <taxon>Phanerochaete</taxon>
    </lineage>
</organism>
<dbReference type="AlphaFoldDB" id="A0A9P3LK09"/>
<protein>
    <submittedName>
        <fullName evidence="2">Uncharacterized protein</fullName>
    </submittedName>
</protein>
<feature type="region of interest" description="Disordered" evidence="1">
    <location>
        <begin position="60"/>
        <end position="84"/>
    </location>
</feature>